<gene>
    <name evidence="2" type="ORF">F0L17_02925</name>
</gene>
<protein>
    <submittedName>
        <fullName evidence="2">Uncharacterized protein</fullName>
    </submittedName>
</protein>
<keyword evidence="3" id="KW-1185">Reference proteome</keyword>
<organism evidence="2 3">
    <name type="scientific">Streptomyces taklimakanensis</name>
    <dbReference type="NCBI Taxonomy" id="2569853"/>
    <lineage>
        <taxon>Bacteria</taxon>
        <taxon>Bacillati</taxon>
        <taxon>Actinomycetota</taxon>
        <taxon>Actinomycetes</taxon>
        <taxon>Kitasatosporales</taxon>
        <taxon>Streptomycetaceae</taxon>
        <taxon>Streptomyces</taxon>
    </lineage>
</organism>
<evidence type="ECO:0000313" key="3">
    <source>
        <dbReference type="Proteomes" id="UP000473014"/>
    </source>
</evidence>
<name>A0A6G2B766_9ACTN</name>
<feature type="transmembrane region" description="Helical" evidence="1">
    <location>
        <begin position="64"/>
        <end position="89"/>
    </location>
</feature>
<sequence>MIRALVVVLLLAHALVHLRVWATPADPEHPPLFVPGHSWALAVAHLSEETARAGAVGLASITALLYAAAGVALAAGLGWWAPAAVLAAASGLVLKTLWFNPWLSVGVAVDAGVVLAVTVGWPASLY</sequence>
<evidence type="ECO:0000256" key="1">
    <source>
        <dbReference type="SAM" id="Phobius"/>
    </source>
</evidence>
<dbReference type="RefSeq" id="WP_155069833.1">
    <property type="nucleotide sequence ID" value="NZ_WIXO01000001.1"/>
</dbReference>
<dbReference type="Proteomes" id="UP000473014">
    <property type="component" value="Unassembled WGS sequence"/>
</dbReference>
<comment type="caution">
    <text evidence="2">The sequence shown here is derived from an EMBL/GenBank/DDBJ whole genome shotgun (WGS) entry which is preliminary data.</text>
</comment>
<keyword evidence="1" id="KW-0812">Transmembrane</keyword>
<proteinExistence type="predicted"/>
<evidence type="ECO:0000313" key="2">
    <source>
        <dbReference type="EMBL" id="MTE18100.1"/>
    </source>
</evidence>
<feature type="transmembrane region" description="Helical" evidence="1">
    <location>
        <begin position="101"/>
        <end position="123"/>
    </location>
</feature>
<keyword evidence="1" id="KW-1133">Transmembrane helix</keyword>
<reference evidence="2 3" key="1">
    <citation type="submission" date="2019-11" db="EMBL/GenBank/DDBJ databases">
        <authorList>
            <person name="Yuan L."/>
        </authorList>
    </citation>
    <scope>NUCLEOTIDE SEQUENCE [LARGE SCALE GENOMIC DNA]</scope>
    <source>
        <strain evidence="2 3">TRM43335</strain>
    </source>
</reference>
<dbReference type="EMBL" id="WIXO01000001">
    <property type="protein sequence ID" value="MTE18100.1"/>
    <property type="molecule type" value="Genomic_DNA"/>
</dbReference>
<dbReference type="AlphaFoldDB" id="A0A6G2B766"/>
<accession>A0A6G2B766</accession>
<keyword evidence="1" id="KW-0472">Membrane</keyword>
<dbReference type="OrthoDB" id="4948814at2"/>